<keyword evidence="6 8" id="KW-1133">Transmembrane helix</keyword>
<evidence type="ECO:0000313" key="9">
    <source>
        <dbReference type="EMBL" id="VAW27881.1"/>
    </source>
</evidence>
<keyword evidence="7 8" id="KW-0472">Membrane</keyword>
<comment type="subcellular location">
    <subcellularLocation>
        <location evidence="1">Cell membrane</location>
        <topology evidence="1">Multi-pass membrane protein</topology>
    </subcellularLocation>
</comment>
<organism evidence="9">
    <name type="scientific">hydrothermal vent metagenome</name>
    <dbReference type="NCBI Taxonomy" id="652676"/>
    <lineage>
        <taxon>unclassified sequences</taxon>
        <taxon>metagenomes</taxon>
        <taxon>ecological metagenomes</taxon>
    </lineage>
</organism>
<name>A0A3B0UA16_9ZZZZ</name>
<dbReference type="PANTHER" id="PTHR21716:SF53">
    <property type="entry name" value="PERMEASE PERM-RELATED"/>
    <property type="match status" value="1"/>
</dbReference>
<comment type="similarity">
    <text evidence="2">Belongs to the autoinducer-2 exporter (AI-2E) (TC 2.A.86) family.</text>
</comment>
<feature type="non-terminal residue" evidence="9">
    <location>
        <position position="346"/>
    </location>
</feature>
<dbReference type="GO" id="GO:0055085">
    <property type="term" value="P:transmembrane transport"/>
    <property type="evidence" value="ECO:0007669"/>
    <property type="project" value="TreeGrafter"/>
</dbReference>
<feature type="transmembrane region" description="Helical" evidence="8">
    <location>
        <begin position="256"/>
        <end position="281"/>
    </location>
</feature>
<proteinExistence type="inferred from homology"/>
<feature type="transmembrane region" description="Helical" evidence="8">
    <location>
        <begin position="200"/>
        <end position="225"/>
    </location>
</feature>
<feature type="transmembrane region" description="Helical" evidence="8">
    <location>
        <begin position="148"/>
        <end position="169"/>
    </location>
</feature>
<dbReference type="AlphaFoldDB" id="A0A3B0UA16"/>
<keyword evidence="5 8" id="KW-0812">Transmembrane</keyword>
<feature type="transmembrane region" description="Helical" evidence="8">
    <location>
        <begin position="9"/>
        <end position="27"/>
    </location>
</feature>
<feature type="transmembrane region" description="Helical" evidence="8">
    <location>
        <begin position="301"/>
        <end position="329"/>
    </location>
</feature>
<reference evidence="9" key="1">
    <citation type="submission" date="2018-06" db="EMBL/GenBank/DDBJ databases">
        <authorList>
            <person name="Zhirakovskaya E."/>
        </authorList>
    </citation>
    <scope>NUCLEOTIDE SEQUENCE</scope>
</reference>
<evidence type="ECO:0000256" key="3">
    <source>
        <dbReference type="ARBA" id="ARBA00022448"/>
    </source>
</evidence>
<dbReference type="EMBL" id="UOET01000170">
    <property type="protein sequence ID" value="VAW27881.1"/>
    <property type="molecule type" value="Genomic_DNA"/>
</dbReference>
<protein>
    <recommendedName>
        <fullName evidence="10">AI-2E family transporter</fullName>
    </recommendedName>
</protein>
<feature type="transmembrane region" description="Helical" evidence="8">
    <location>
        <begin position="231"/>
        <end position="249"/>
    </location>
</feature>
<dbReference type="Pfam" id="PF01594">
    <property type="entry name" value="AI-2E_transport"/>
    <property type="match status" value="1"/>
</dbReference>
<evidence type="ECO:0000256" key="4">
    <source>
        <dbReference type="ARBA" id="ARBA00022475"/>
    </source>
</evidence>
<evidence type="ECO:0000256" key="5">
    <source>
        <dbReference type="ARBA" id="ARBA00022692"/>
    </source>
</evidence>
<keyword evidence="3" id="KW-0813">Transport</keyword>
<feature type="transmembrane region" description="Helical" evidence="8">
    <location>
        <begin position="62"/>
        <end position="84"/>
    </location>
</feature>
<dbReference type="InterPro" id="IPR002549">
    <property type="entry name" value="AI-2E-like"/>
</dbReference>
<evidence type="ECO:0000256" key="1">
    <source>
        <dbReference type="ARBA" id="ARBA00004651"/>
    </source>
</evidence>
<evidence type="ECO:0000256" key="8">
    <source>
        <dbReference type="SAM" id="Phobius"/>
    </source>
</evidence>
<sequence length="346" mass="39009">MKETLKLPLILRLTIVLLFLWLTYFILTEFRNYLYPITLGGLFAYLLYPVASYFEKHNVPRILANILSILLGIAVVSGIFFFIYKQMGLFLEDLPSLKITASKNINSIFAYLTQLTGVETPQLKEQFKLFAGNLLSLSGSNFKSTYGATFQTVFTVGIMPVYIFFLLFYRNKFHNFILMVVPAEKHTIARKILDEVNQLVVHYMTGVFIVVSILVVLNSTGFVIIGMKHALLLGVLAAIMNFIPYYGTIIGYMFPLFIAVFTMNSPQYAFLVIIQFIIVQFTENNILTPNIVGAHVSINPFMIILAITFGGFIWGLPGMFIAVPVAAIFRVLGENLPELAPISYLL</sequence>
<keyword evidence="4" id="KW-1003">Cell membrane</keyword>
<dbReference type="PANTHER" id="PTHR21716">
    <property type="entry name" value="TRANSMEMBRANE PROTEIN"/>
    <property type="match status" value="1"/>
</dbReference>
<dbReference type="GO" id="GO:0005886">
    <property type="term" value="C:plasma membrane"/>
    <property type="evidence" value="ECO:0007669"/>
    <property type="project" value="UniProtKB-SubCell"/>
</dbReference>
<feature type="transmembrane region" description="Helical" evidence="8">
    <location>
        <begin position="33"/>
        <end position="50"/>
    </location>
</feature>
<evidence type="ECO:0008006" key="10">
    <source>
        <dbReference type="Google" id="ProtNLM"/>
    </source>
</evidence>
<evidence type="ECO:0000256" key="2">
    <source>
        <dbReference type="ARBA" id="ARBA00009773"/>
    </source>
</evidence>
<accession>A0A3B0UA16</accession>
<evidence type="ECO:0000256" key="7">
    <source>
        <dbReference type="ARBA" id="ARBA00023136"/>
    </source>
</evidence>
<evidence type="ECO:0000256" key="6">
    <source>
        <dbReference type="ARBA" id="ARBA00022989"/>
    </source>
</evidence>
<gene>
    <name evidence="9" type="ORF">MNBD_BACTEROID07-1995</name>
</gene>